<dbReference type="Proteomes" id="UP000177382">
    <property type="component" value="Unassembled WGS sequence"/>
</dbReference>
<dbReference type="SUPFAM" id="SSF75005">
    <property type="entry name" value="Arabinanase/levansucrase/invertase"/>
    <property type="match status" value="1"/>
</dbReference>
<evidence type="ECO:0000313" key="5">
    <source>
        <dbReference type="Proteomes" id="UP000177382"/>
    </source>
</evidence>
<dbReference type="Gene3D" id="2.115.10.20">
    <property type="entry name" value="Glycosyl hydrolase domain, family 43"/>
    <property type="match status" value="1"/>
</dbReference>
<dbReference type="GO" id="GO:0016757">
    <property type="term" value="F:glycosyltransferase activity"/>
    <property type="evidence" value="ECO:0007669"/>
    <property type="project" value="UniProtKB-KW"/>
</dbReference>
<dbReference type="PANTHER" id="PTHR34106:SF5">
    <property type="entry name" value="GLYCOSIDASE"/>
    <property type="match status" value="1"/>
</dbReference>
<evidence type="ECO:0000256" key="1">
    <source>
        <dbReference type="ARBA" id="ARBA00022676"/>
    </source>
</evidence>
<proteinExistence type="inferred from homology"/>
<name>A0A1F7XKW8_9BACT</name>
<sequence>MIKLNRFDGNPIIIPREGIVWEERGTFNPAAVYEGGSVHIVYRAVSNDIISRMGYARSQDGFYIVERLHEPIYSPREVFEQKVVSGGGSGCEDPRISRIDDRFYMCYTAFDGKEARVAITSISVKDFVDKNWMWEKPVLMTEPGVFDKDGSIFPEKINGKYAIFHRVENAILLDFVDSLTFSDGKWLKGQILLKPRADKWDNGRVGISSPPIKTSEGWLVLYHGIKEPDHAYKASAMLLDLTDPTKIRAIYNEPLFESVAKYEKEGPVPNVIFPCGAVAINDELFVYYGGADRVVGVCTCNIEELVSDILKEGSV</sequence>
<accession>A0A1F7XKW8</accession>
<gene>
    <name evidence="4" type="ORF">A2V97_02285</name>
</gene>
<comment type="similarity">
    <text evidence="3">Belongs to the glycosyl hydrolase 130 family.</text>
</comment>
<comment type="caution">
    <text evidence="4">The sequence shown here is derived from an EMBL/GenBank/DDBJ whole genome shotgun (WGS) entry which is preliminary data.</text>
</comment>
<dbReference type="PIRSF" id="PIRSF016202">
    <property type="entry name" value="PH1107"/>
    <property type="match status" value="1"/>
</dbReference>
<dbReference type="AlphaFoldDB" id="A0A1F7XKW8"/>
<evidence type="ECO:0000313" key="4">
    <source>
        <dbReference type="EMBL" id="OGM15429.1"/>
    </source>
</evidence>
<evidence type="ECO:0000256" key="2">
    <source>
        <dbReference type="ARBA" id="ARBA00022679"/>
    </source>
</evidence>
<organism evidence="4 5">
    <name type="scientific">Candidatus Woesebacteria bacterium RBG_16_42_24</name>
    <dbReference type="NCBI Taxonomy" id="1802485"/>
    <lineage>
        <taxon>Bacteria</taxon>
        <taxon>Candidatus Woeseibacteriota</taxon>
    </lineage>
</organism>
<dbReference type="CDD" id="cd18614">
    <property type="entry name" value="GH130"/>
    <property type="match status" value="1"/>
</dbReference>
<keyword evidence="1" id="KW-0328">Glycosyltransferase</keyword>
<keyword evidence="2" id="KW-0808">Transferase</keyword>
<evidence type="ECO:0000256" key="3">
    <source>
        <dbReference type="ARBA" id="ARBA00024356"/>
    </source>
</evidence>
<reference evidence="4 5" key="1">
    <citation type="journal article" date="2016" name="Nat. Commun.">
        <title>Thousands of microbial genomes shed light on interconnected biogeochemical processes in an aquifer system.</title>
        <authorList>
            <person name="Anantharaman K."/>
            <person name="Brown C.T."/>
            <person name="Hug L.A."/>
            <person name="Sharon I."/>
            <person name="Castelle C.J."/>
            <person name="Probst A.J."/>
            <person name="Thomas B.C."/>
            <person name="Singh A."/>
            <person name="Wilkins M.J."/>
            <person name="Karaoz U."/>
            <person name="Brodie E.L."/>
            <person name="Williams K.H."/>
            <person name="Hubbard S.S."/>
            <person name="Banfield J.F."/>
        </authorList>
    </citation>
    <scope>NUCLEOTIDE SEQUENCE [LARGE SCALE GENOMIC DNA]</scope>
</reference>
<protein>
    <recommendedName>
        <fullName evidence="6">Glycosidase</fullName>
    </recommendedName>
</protein>
<dbReference type="InterPro" id="IPR023296">
    <property type="entry name" value="Glyco_hydro_beta-prop_sf"/>
</dbReference>
<dbReference type="InterPro" id="IPR007184">
    <property type="entry name" value="Mannoside_phosphorylase"/>
</dbReference>
<dbReference type="EMBL" id="MGFX01000006">
    <property type="protein sequence ID" value="OGM15429.1"/>
    <property type="molecule type" value="Genomic_DNA"/>
</dbReference>
<dbReference type="Pfam" id="PF04041">
    <property type="entry name" value="Glyco_hydro_130"/>
    <property type="match status" value="1"/>
</dbReference>
<dbReference type="STRING" id="1802485.A2V97_02285"/>
<evidence type="ECO:0008006" key="6">
    <source>
        <dbReference type="Google" id="ProtNLM"/>
    </source>
</evidence>
<dbReference type="PANTHER" id="PTHR34106">
    <property type="entry name" value="GLYCOSIDASE"/>
    <property type="match status" value="1"/>
</dbReference>